<feature type="region of interest" description="Disordered" evidence="1">
    <location>
        <begin position="85"/>
        <end position="132"/>
    </location>
</feature>
<feature type="compositionally biased region" description="Basic and acidic residues" evidence="1">
    <location>
        <begin position="93"/>
        <end position="103"/>
    </location>
</feature>
<feature type="region of interest" description="Disordered" evidence="1">
    <location>
        <begin position="634"/>
        <end position="653"/>
    </location>
</feature>
<organism evidence="2 3">
    <name type="scientific">Cricetulus griseus</name>
    <name type="common">Chinese hamster</name>
    <name type="synonym">Cricetulus barabensis griseus</name>
    <dbReference type="NCBI Taxonomy" id="10029"/>
    <lineage>
        <taxon>Eukaryota</taxon>
        <taxon>Metazoa</taxon>
        <taxon>Chordata</taxon>
        <taxon>Craniata</taxon>
        <taxon>Vertebrata</taxon>
        <taxon>Euteleostomi</taxon>
        <taxon>Mammalia</taxon>
        <taxon>Eutheria</taxon>
        <taxon>Euarchontoglires</taxon>
        <taxon>Glires</taxon>
        <taxon>Rodentia</taxon>
        <taxon>Myomorpha</taxon>
        <taxon>Muroidea</taxon>
        <taxon>Cricetidae</taxon>
        <taxon>Cricetinae</taxon>
        <taxon>Cricetulus</taxon>
    </lineage>
</organism>
<dbReference type="OrthoDB" id="8722817at2759"/>
<reference evidence="2" key="1">
    <citation type="journal article" date="2018" name="Biotechnol. Bioeng.">
        <title>A reference genome of the Chinese hamster based on a hybrid assembly strategy.</title>
        <authorList>
            <person name="Rupp O."/>
            <person name="MacDonald M.L."/>
            <person name="Li S."/>
            <person name="Dhiman H."/>
            <person name="Polson S."/>
            <person name="Griep S."/>
            <person name="Heffner K."/>
            <person name="Hernandez I."/>
            <person name="Brinkrolf K."/>
            <person name="Jadhav V."/>
            <person name="Samoudi M."/>
            <person name="Hao H."/>
            <person name="Kingham B."/>
            <person name="Goesmann A."/>
            <person name="Betenbaugh M.J."/>
            <person name="Lewis N.E."/>
            <person name="Borth N."/>
            <person name="Lee K.H."/>
        </authorList>
    </citation>
    <scope>NUCLEOTIDE SEQUENCE [LARGE SCALE GENOMIC DNA]</scope>
    <source>
        <strain evidence="2">17A/GY</strain>
    </source>
</reference>
<evidence type="ECO:0000313" key="2">
    <source>
        <dbReference type="Proteomes" id="UP001108280"/>
    </source>
</evidence>
<feature type="compositionally biased region" description="Low complexity" evidence="1">
    <location>
        <begin position="637"/>
        <end position="653"/>
    </location>
</feature>
<dbReference type="KEGG" id="cge:100768889"/>
<feature type="region of interest" description="Disordered" evidence="1">
    <location>
        <begin position="321"/>
        <end position="360"/>
    </location>
</feature>
<feature type="region of interest" description="Disordered" evidence="1">
    <location>
        <begin position="447"/>
        <end position="467"/>
    </location>
</feature>
<dbReference type="PANTHER" id="PTHR15289:SF3">
    <property type="entry name" value="TASTIN"/>
    <property type="match status" value="1"/>
</dbReference>
<dbReference type="PANTHER" id="PTHR15289">
    <property type="entry name" value="TASTIN"/>
    <property type="match status" value="1"/>
</dbReference>
<dbReference type="CTD" id="10024"/>
<feature type="compositionally biased region" description="Polar residues" evidence="1">
    <location>
        <begin position="263"/>
        <end position="276"/>
    </location>
</feature>
<sequence length="764" mass="82037">MAGCDVTRLASAETSQSQGWRILQTGEAAAAETQKIGEKAERVEVTPRGSWRAAMTTLHTRKEPLLRGVSPTPSKIPVLSQRCPDFSSVKSCSQDRENQDPRRLSQKVSTPHPLIGSAAPRSKTLHHTEKSQKLGITRLRNPLEELKPSCGGANVEHVSHTQTEASGAIEFVADPAALATILSGEGVKSCPLGRQSSLAQRVLVRGSKGGTTQKGKGARSSAYLAPRTPIHQLDPARASCFSRLEGSGSRGHTLFPQRIETLSLPSGSSHPTTRPSLQEIRRETCDNSRTSANQASRLLLKTPVQPGECVWIWEKEKKARASELPAPGTRQGKGQQVLSNSGVRKQGEHEAVPHSDERGRALLGLAQRVPLRGTGERMHTRTSYSSLKQLTIRPKTQCTPLRSLPRVQQTQWLSGLSPHSSPEEPAMPWEQIAVRLFDQEGCITLQKGSGKPSVASTSGPHPSKTPNHQELKMQRISLLQQLLQQEIEGLAVDKCAPLNGGSALEMTKLQPLLADISKTLSAPEHNSGTSLLGLSKHSGVTEPYLAEECEEPQPHLAEKHGEPQACTGKETKVVQPSSTTEPQPPVPCWIAGPEQLDPCLPALPGPLLPSSQGQAGSLEACPRIELGPSAAYSLEASNPESSPQPCCSQGPPATTSLTFSSQSSLCARPPIHSLQPLRSPAGQSGPSSLAPRTLALRQRLRACLTAIHCFHEARLDDECAFYTSRTPPPGPTRVCTNPVATLLEWQDALRFIPVGSVVPQASPS</sequence>
<evidence type="ECO:0000313" key="3">
    <source>
        <dbReference type="RefSeq" id="XP_027252309.1"/>
    </source>
</evidence>
<feature type="compositionally biased region" description="Polar residues" evidence="1">
    <location>
        <begin position="332"/>
        <end position="343"/>
    </location>
</feature>
<keyword evidence="2" id="KW-1185">Reference proteome</keyword>
<feature type="compositionally biased region" description="Polar residues" evidence="1">
    <location>
        <begin position="454"/>
        <end position="466"/>
    </location>
</feature>
<protein>
    <submittedName>
        <fullName evidence="3">Tastin isoform X5</fullName>
    </submittedName>
</protein>
<feature type="region of interest" description="Disordered" evidence="1">
    <location>
        <begin position="260"/>
        <end position="280"/>
    </location>
</feature>
<evidence type="ECO:0000256" key="1">
    <source>
        <dbReference type="SAM" id="MobiDB-lite"/>
    </source>
</evidence>
<dbReference type="GeneID" id="100768889"/>
<dbReference type="RefSeq" id="XP_027252309.1">
    <property type="nucleotide sequence ID" value="XM_027396508.2"/>
</dbReference>
<gene>
    <name evidence="3" type="primary">Troap</name>
</gene>
<dbReference type="AlphaFoldDB" id="A0A9J7FB07"/>
<proteinExistence type="predicted"/>
<name>A0A9J7FB07_CRIGR</name>
<dbReference type="Proteomes" id="UP001108280">
    <property type="component" value="Chromosome 2"/>
</dbReference>
<reference evidence="3" key="3">
    <citation type="submission" date="2025-08" db="UniProtKB">
        <authorList>
            <consortium name="RefSeq"/>
        </authorList>
    </citation>
    <scope>IDENTIFICATION</scope>
    <source>
        <strain evidence="3">17A/GY</strain>
        <tissue evidence="3">Liver</tissue>
    </source>
</reference>
<dbReference type="InterPro" id="IPR026133">
    <property type="entry name" value="Tastin"/>
</dbReference>
<accession>A0A9J7FB07</accession>
<feature type="compositionally biased region" description="Basic and acidic residues" evidence="1">
    <location>
        <begin position="345"/>
        <end position="360"/>
    </location>
</feature>
<reference evidence="2" key="2">
    <citation type="journal article" date="2020" name="Biotechnol. Bioeng.">
        <title>Chromosome-scale scaffolds for the Chinese hamster reference genome assembly to facilitate the study of the CHO epigenome.</title>
        <authorList>
            <person name="Hilliard W."/>
            <person name="MacDonald M."/>
            <person name="Lee K.H."/>
        </authorList>
    </citation>
    <scope>NUCLEOTIDE SEQUENCE [LARGE SCALE GENOMIC DNA]</scope>
    <source>
        <strain evidence="2">17A/GY</strain>
    </source>
</reference>